<evidence type="ECO:0000256" key="2">
    <source>
        <dbReference type="ARBA" id="ARBA00024035"/>
    </source>
</evidence>
<evidence type="ECO:0000313" key="5">
    <source>
        <dbReference type="EMBL" id="AMW35164.1"/>
    </source>
</evidence>
<dbReference type="AlphaFoldDB" id="A0A143DEK9"/>
<accession>A0A143DEK9</accession>
<evidence type="ECO:0000313" key="6">
    <source>
        <dbReference type="Proteomes" id="UP000076066"/>
    </source>
</evidence>
<evidence type="ECO:0000256" key="1">
    <source>
        <dbReference type="ARBA" id="ARBA00022691"/>
    </source>
</evidence>
<evidence type="ECO:0000259" key="4">
    <source>
        <dbReference type="Pfam" id="PF20257"/>
    </source>
</evidence>
<dbReference type="InterPro" id="IPR023228">
    <property type="entry name" value="SAM_OH_AdoTrfase_N_sf"/>
</dbReference>
<dbReference type="PANTHER" id="PTHR35092">
    <property type="entry name" value="CHLORINASE MJ1651"/>
    <property type="match status" value="1"/>
</dbReference>
<dbReference type="PANTHER" id="PTHR35092:SF1">
    <property type="entry name" value="CHLORINASE MJ1651"/>
    <property type="match status" value="1"/>
</dbReference>
<dbReference type="Gene3D" id="2.40.30.90">
    <property type="entry name" value="Bacterial fluorinating enzyme like"/>
    <property type="match status" value="1"/>
</dbReference>
<dbReference type="InterPro" id="IPR023227">
    <property type="entry name" value="SAM_OH_AdoTrfase_C_sf"/>
</dbReference>
<dbReference type="Gene3D" id="3.40.50.10790">
    <property type="entry name" value="S-adenosyl-l-methionine hydroxide adenosyltransferase, N-terminal"/>
    <property type="match status" value="1"/>
</dbReference>
<keyword evidence="6" id="KW-1185">Reference proteome</keyword>
<name>A0A143DEK9_9PROT</name>
<dbReference type="InterPro" id="IPR046470">
    <property type="entry name" value="SAM_HAT_C"/>
</dbReference>
<dbReference type="EMBL" id="CP014525">
    <property type="protein sequence ID" value="AMW35164.1"/>
    <property type="molecule type" value="Genomic_DNA"/>
</dbReference>
<comment type="similarity">
    <text evidence="2">Belongs to the SAM hydrolase / SAM-dependent halogenase family.</text>
</comment>
<dbReference type="STRING" id="1549855.AY555_08235"/>
<reference evidence="5 6" key="1">
    <citation type="submission" date="2016-02" db="EMBL/GenBank/DDBJ databases">
        <title>Complete Genome of H5569, the type strain of the newly described species Haematospirillium jordaniae.</title>
        <authorList>
            <person name="Nicholson A.C."/>
            <person name="Humrighouse B.W."/>
            <person name="Loparov V."/>
            <person name="McQuiston J.R."/>
        </authorList>
    </citation>
    <scope>NUCLEOTIDE SEQUENCE [LARGE SCALE GENOMIC DNA]</scope>
    <source>
        <strain evidence="5 6">H5569</strain>
    </source>
</reference>
<keyword evidence="1" id="KW-0949">S-adenosyl-L-methionine</keyword>
<proteinExistence type="inferred from homology"/>
<dbReference type="InterPro" id="IPR046469">
    <property type="entry name" value="SAM_HAT_N"/>
</dbReference>
<dbReference type="KEGG" id="hjo:AY555_08235"/>
<dbReference type="InterPro" id="IPR002747">
    <property type="entry name" value="SAM_OH_AdoTrfase"/>
</dbReference>
<dbReference type="PIRSF" id="PIRSF006779">
    <property type="entry name" value="UCP006779"/>
    <property type="match status" value="1"/>
</dbReference>
<dbReference type="Pfam" id="PF20257">
    <property type="entry name" value="SAM_HAT_C"/>
    <property type="match status" value="1"/>
</dbReference>
<gene>
    <name evidence="5" type="ORF">AY555_08235</name>
</gene>
<feature type="domain" description="S-adenosyl-l-methionine hydroxide adenosyltransferase N-terminal" evidence="3">
    <location>
        <begin position="2"/>
        <end position="132"/>
    </location>
</feature>
<protein>
    <recommendedName>
        <fullName evidence="7">SAM-dependent chlorinase/fluorinase</fullName>
    </recommendedName>
</protein>
<evidence type="ECO:0008006" key="7">
    <source>
        <dbReference type="Google" id="ProtNLM"/>
    </source>
</evidence>
<dbReference type="Proteomes" id="UP000076066">
    <property type="component" value="Chromosome"/>
</dbReference>
<evidence type="ECO:0000259" key="3">
    <source>
        <dbReference type="Pfam" id="PF01887"/>
    </source>
</evidence>
<feature type="domain" description="S-adenosyl-l-methionine hydroxide adenosyltransferase C-terminal" evidence="4">
    <location>
        <begin position="164"/>
        <end position="241"/>
    </location>
</feature>
<organism evidence="5 6">
    <name type="scientific">Haematospirillum jordaniae</name>
    <dbReference type="NCBI Taxonomy" id="1549855"/>
    <lineage>
        <taxon>Bacteria</taxon>
        <taxon>Pseudomonadati</taxon>
        <taxon>Pseudomonadota</taxon>
        <taxon>Alphaproteobacteria</taxon>
        <taxon>Rhodospirillales</taxon>
        <taxon>Novispirillaceae</taxon>
        <taxon>Haematospirillum</taxon>
    </lineage>
</organism>
<dbReference type="Pfam" id="PF01887">
    <property type="entry name" value="SAM_HAT_N"/>
    <property type="match status" value="1"/>
</dbReference>
<sequence length="248" mass="26518">MSGPYIGQVKAVLAQKVPSVPIIDLFHDLPAFEPALAAALIPSYCGSPFPRGTVFMCIVDPGVGTSRQALIVCSRGFWYVGPDNGLLSRIIDDDSQAQIWSLDWFPESASATFHARDIFAPAAAALACGYTPSPTCRAPLVATILGSDDIIRCSAGIGQAVWQKVVYIDHYGNAMTGIRGADVGNQDTLEVSGYLLRRQRTFGMGENRVPFWYVNSNGLVELAIRNGSMASAFGIVPGMPVFVRSGLS</sequence>
<dbReference type="SUPFAM" id="SSF102522">
    <property type="entry name" value="Bacterial fluorinating enzyme, N-terminal domain"/>
    <property type="match status" value="1"/>
</dbReference>
<dbReference type="SUPFAM" id="SSF101852">
    <property type="entry name" value="Bacterial fluorinating enzyme, C-terminal domain"/>
    <property type="match status" value="1"/>
</dbReference>